<dbReference type="AlphaFoldDB" id="A0A1A9X4Q7"/>
<keyword evidence="2" id="KW-1185">Reference proteome</keyword>
<proteinExistence type="predicted"/>
<sequence length="58" mass="6215">KIAITTTTTTTTTAAATARATATATATFNIRNAKIRIEKATTTLIVECIHKVYMESRA</sequence>
<dbReference type="EnsemblMetazoa" id="GBRI044238-RA">
    <property type="protein sequence ID" value="GBRI044238-PA"/>
    <property type="gene ID" value="GBRI044238"/>
</dbReference>
<protein>
    <submittedName>
        <fullName evidence="1">Uncharacterized protein</fullName>
    </submittedName>
</protein>
<evidence type="ECO:0000313" key="2">
    <source>
        <dbReference type="Proteomes" id="UP000091820"/>
    </source>
</evidence>
<dbReference type="Proteomes" id="UP000091820">
    <property type="component" value="Unassembled WGS sequence"/>
</dbReference>
<accession>A0A1A9X4Q7</accession>
<reference evidence="1" key="2">
    <citation type="submission" date="2020-05" db="UniProtKB">
        <authorList>
            <consortium name="EnsemblMetazoa"/>
        </authorList>
    </citation>
    <scope>IDENTIFICATION</scope>
    <source>
        <strain evidence="1">IAEA</strain>
    </source>
</reference>
<dbReference type="VEuPathDB" id="VectorBase:GBRI044238"/>
<organism evidence="1 2">
    <name type="scientific">Glossina brevipalpis</name>
    <dbReference type="NCBI Taxonomy" id="37001"/>
    <lineage>
        <taxon>Eukaryota</taxon>
        <taxon>Metazoa</taxon>
        <taxon>Ecdysozoa</taxon>
        <taxon>Arthropoda</taxon>
        <taxon>Hexapoda</taxon>
        <taxon>Insecta</taxon>
        <taxon>Pterygota</taxon>
        <taxon>Neoptera</taxon>
        <taxon>Endopterygota</taxon>
        <taxon>Diptera</taxon>
        <taxon>Brachycera</taxon>
        <taxon>Muscomorpha</taxon>
        <taxon>Hippoboscoidea</taxon>
        <taxon>Glossinidae</taxon>
        <taxon>Glossina</taxon>
    </lineage>
</organism>
<reference evidence="2" key="1">
    <citation type="submission" date="2014-03" db="EMBL/GenBank/DDBJ databases">
        <authorList>
            <person name="Aksoy S."/>
            <person name="Warren W."/>
            <person name="Wilson R.K."/>
        </authorList>
    </citation>
    <scope>NUCLEOTIDE SEQUENCE [LARGE SCALE GENOMIC DNA]</scope>
    <source>
        <strain evidence="2">IAEA</strain>
    </source>
</reference>
<name>A0A1A9X4Q7_9MUSC</name>
<evidence type="ECO:0000313" key="1">
    <source>
        <dbReference type="EnsemblMetazoa" id="GBRI044238-PA"/>
    </source>
</evidence>